<proteinExistence type="inferred from homology"/>
<dbReference type="InterPro" id="IPR004621">
    <property type="entry name" value="Fadh2_euk"/>
</dbReference>
<keyword evidence="5" id="KW-0274">FAD</keyword>
<comment type="pathway">
    <text evidence="2 8">One-carbon metabolism; tetrahydrofolate interconversion.</text>
</comment>
<dbReference type="Gene3D" id="3.20.20.220">
    <property type="match status" value="1"/>
</dbReference>
<reference evidence="11" key="1">
    <citation type="submission" date="2019-10" db="EMBL/GenBank/DDBJ databases">
        <authorList>
            <consortium name="DOE Joint Genome Institute"/>
            <person name="Kuo A."/>
            <person name="Miyauchi S."/>
            <person name="Kiss E."/>
            <person name="Drula E."/>
            <person name="Kohler A."/>
            <person name="Sanchez-Garcia M."/>
            <person name="Andreopoulos B."/>
            <person name="Barry K.W."/>
            <person name="Bonito G."/>
            <person name="Buee M."/>
            <person name="Carver A."/>
            <person name="Chen C."/>
            <person name="Cichocki N."/>
            <person name="Clum A."/>
            <person name="Culley D."/>
            <person name="Crous P.W."/>
            <person name="Fauchery L."/>
            <person name="Girlanda M."/>
            <person name="Hayes R."/>
            <person name="Keri Z."/>
            <person name="LaButti K."/>
            <person name="Lipzen A."/>
            <person name="Lombard V."/>
            <person name="Magnuson J."/>
            <person name="Maillard F."/>
            <person name="Morin E."/>
            <person name="Murat C."/>
            <person name="Nolan M."/>
            <person name="Ohm R."/>
            <person name="Pangilinan J."/>
            <person name="Pereira M."/>
            <person name="Perotto S."/>
            <person name="Peter M."/>
            <person name="Riley R."/>
            <person name="Sitrit Y."/>
            <person name="Stielow B."/>
            <person name="Szollosi G."/>
            <person name="Zifcakova L."/>
            <person name="Stursova M."/>
            <person name="Spatafora J.W."/>
            <person name="Tedersoo L."/>
            <person name="Vaario L.-M."/>
            <person name="Yamada A."/>
            <person name="Yan M."/>
            <person name="Wang P."/>
            <person name="Xu J."/>
            <person name="Bruns T."/>
            <person name="Baldrian P."/>
            <person name="Vilgalys R."/>
            <person name="Henrissat B."/>
            <person name="Grigoriev I.V."/>
            <person name="Hibbett D."/>
            <person name="Nagy L.G."/>
            <person name="Martin F.M."/>
        </authorList>
    </citation>
    <scope>NUCLEOTIDE SEQUENCE</scope>
    <source>
        <strain evidence="11">Prilba</strain>
    </source>
</reference>
<evidence type="ECO:0000256" key="2">
    <source>
        <dbReference type="ARBA" id="ARBA00004777"/>
    </source>
</evidence>
<dbReference type="Pfam" id="PF21895">
    <property type="entry name" value="MTHFR_C"/>
    <property type="match status" value="1"/>
</dbReference>
<dbReference type="GO" id="GO:0009086">
    <property type="term" value="P:methionine biosynthetic process"/>
    <property type="evidence" value="ECO:0007669"/>
    <property type="project" value="TreeGrafter"/>
</dbReference>
<dbReference type="CDD" id="cd00537">
    <property type="entry name" value="MTHFR"/>
    <property type="match status" value="1"/>
</dbReference>
<evidence type="ECO:0000313" key="11">
    <source>
        <dbReference type="EMBL" id="KAF8470391.1"/>
    </source>
</evidence>
<dbReference type="InterPro" id="IPR003171">
    <property type="entry name" value="Mehydrof_redctse-like"/>
</dbReference>
<dbReference type="NCBIfam" id="TIGR00677">
    <property type="entry name" value="fadh2_euk"/>
    <property type="match status" value="1"/>
</dbReference>
<dbReference type="Pfam" id="PF02219">
    <property type="entry name" value="MTHFR"/>
    <property type="match status" value="1"/>
</dbReference>
<keyword evidence="6" id="KW-0521">NADP</keyword>
<dbReference type="AlphaFoldDB" id="A0A9P5JYV6"/>
<dbReference type="PANTHER" id="PTHR45754">
    <property type="entry name" value="METHYLENETETRAHYDROFOLATE REDUCTASE"/>
    <property type="match status" value="1"/>
</dbReference>
<gene>
    <name evidence="11" type="ORF">DFH94DRAFT_208448</name>
</gene>
<evidence type="ECO:0000256" key="8">
    <source>
        <dbReference type="RuleBase" id="RU004254"/>
    </source>
</evidence>
<dbReference type="OrthoDB" id="16284at2759"/>
<accession>A0A9P5JYV6</accession>
<feature type="region of interest" description="Disordered" evidence="9">
    <location>
        <begin position="312"/>
        <end position="331"/>
    </location>
</feature>
<dbReference type="GO" id="GO:0035999">
    <property type="term" value="P:tetrahydrofolate interconversion"/>
    <property type="evidence" value="ECO:0007669"/>
    <property type="project" value="TreeGrafter"/>
</dbReference>
<evidence type="ECO:0000256" key="3">
    <source>
        <dbReference type="ARBA" id="ARBA00006743"/>
    </source>
</evidence>
<dbReference type="Proteomes" id="UP000759537">
    <property type="component" value="Unassembled WGS sequence"/>
</dbReference>
<dbReference type="PANTHER" id="PTHR45754:SF1">
    <property type="entry name" value="METHYLENETETRAHYDROFOLATE REDUCTASE 1"/>
    <property type="match status" value="1"/>
</dbReference>
<sequence>MKLVEKLEQVQGPFYTFEFFPPRTDQGFSNLLLRISRMAGLKPLAINITWGAGGSTKDQTLELASLTQRDYGIDTVMHLTCTNMLQGSVDDALRAAKAIGIENILALRGDPPRGEEYWIPTDPRFNYGLDLVSYIRSSPEFSDAFSLGVAAYPDGHAGSTLSEDEEIEYLKAKVNSGADFIVTQLFYDVDNFLRWLRKIRSYGITVPVIPGIMPIQAYASFLRVTKLCGTHIPNSMHADLESIKHDDQKVKDYGISLSVEMIRRLVEEGGVRGVHFCTLNLEKSVRSILETLGWAPGHAKIHTRLIAESVGPAEQPTTTNPDLITTPAGATSSAANGLTSHVANEGGTGRGEVNYSATWDEFPNGRFGDANSPAFGSQDLWGGYGRITPSHPHPRTFADITALCLSFLSGEITSYPFSTAPLSSESQLILPHLLRLAGHGWWPVSSQPAVDGTPSEDDTVGWGPPGGYVYQKPFVEFFASEAIVERLERAIETMNGAVDFLAGNKAGEIKTNMQDAERNAVTWGVFPGQEIIQSTIIEQESFITWKVRISRLLYVRGHLNVLLQDEAFSIWKDWARQLPPDSQERQLLERIRDTRWLVNVTHHDFKDPEALWSFLFEDVGLDDDTTEFATSADVV</sequence>
<evidence type="ECO:0000256" key="4">
    <source>
        <dbReference type="ARBA" id="ARBA00022630"/>
    </source>
</evidence>
<reference evidence="11" key="2">
    <citation type="journal article" date="2020" name="Nat. Commun.">
        <title>Large-scale genome sequencing of mycorrhizal fungi provides insights into the early evolution of symbiotic traits.</title>
        <authorList>
            <person name="Miyauchi S."/>
            <person name="Kiss E."/>
            <person name="Kuo A."/>
            <person name="Drula E."/>
            <person name="Kohler A."/>
            <person name="Sanchez-Garcia M."/>
            <person name="Morin E."/>
            <person name="Andreopoulos B."/>
            <person name="Barry K.W."/>
            <person name="Bonito G."/>
            <person name="Buee M."/>
            <person name="Carver A."/>
            <person name="Chen C."/>
            <person name="Cichocki N."/>
            <person name="Clum A."/>
            <person name="Culley D."/>
            <person name="Crous P.W."/>
            <person name="Fauchery L."/>
            <person name="Girlanda M."/>
            <person name="Hayes R.D."/>
            <person name="Keri Z."/>
            <person name="LaButti K."/>
            <person name="Lipzen A."/>
            <person name="Lombard V."/>
            <person name="Magnuson J."/>
            <person name="Maillard F."/>
            <person name="Murat C."/>
            <person name="Nolan M."/>
            <person name="Ohm R.A."/>
            <person name="Pangilinan J."/>
            <person name="Pereira M.F."/>
            <person name="Perotto S."/>
            <person name="Peter M."/>
            <person name="Pfister S."/>
            <person name="Riley R."/>
            <person name="Sitrit Y."/>
            <person name="Stielow J.B."/>
            <person name="Szollosi G."/>
            <person name="Zifcakova L."/>
            <person name="Stursova M."/>
            <person name="Spatafora J.W."/>
            <person name="Tedersoo L."/>
            <person name="Vaario L.M."/>
            <person name="Yamada A."/>
            <person name="Yan M."/>
            <person name="Wang P."/>
            <person name="Xu J."/>
            <person name="Bruns T."/>
            <person name="Baldrian P."/>
            <person name="Vilgalys R."/>
            <person name="Dunand C."/>
            <person name="Henrissat B."/>
            <person name="Grigoriev I.V."/>
            <person name="Hibbett D."/>
            <person name="Nagy L.G."/>
            <person name="Martin F.M."/>
        </authorList>
    </citation>
    <scope>NUCLEOTIDE SEQUENCE</scope>
    <source>
        <strain evidence="11">Prilba</strain>
    </source>
</reference>
<evidence type="ECO:0000259" key="10">
    <source>
        <dbReference type="Pfam" id="PF21895"/>
    </source>
</evidence>
<dbReference type="EMBL" id="WHVB01000025">
    <property type="protein sequence ID" value="KAF8470391.1"/>
    <property type="molecule type" value="Genomic_DNA"/>
</dbReference>
<evidence type="ECO:0000256" key="1">
    <source>
        <dbReference type="ARBA" id="ARBA00001974"/>
    </source>
</evidence>
<dbReference type="InterPro" id="IPR029041">
    <property type="entry name" value="FAD-linked_oxidoreductase-like"/>
</dbReference>
<dbReference type="GO" id="GO:0005829">
    <property type="term" value="C:cytosol"/>
    <property type="evidence" value="ECO:0007669"/>
    <property type="project" value="TreeGrafter"/>
</dbReference>
<dbReference type="FunFam" id="3.20.20.220:FF:000002">
    <property type="entry name" value="Methylenetetrahydrofolate reductase"/>
    <property type="match status" value="1"/>
</dbReference>
<keyword evidence="4" id="KW-0285">Flavoprotein</keyword>
<feature type="domain" description="MTHFR SAM-binding regulatory" evidence="10">
    <location>
        <begin position="411"/>
        <end position="615"/>
    </location>
</feature>
<protein>
    <submittedName>
        <fullName evidence="11">Methylenetetrahydrofolate reduct</fullName>
    </submittedName>
</protein>
<evidence type="ECO:0000313" key="12">
    <source>
        <dbReference type="Proteomes" id="UP000759537"/>
    </source>
</evidence>
<evidence type="ECO:0000256" key="9">
    <source>
        <dbReference type="SAM" id="MobiDB-lite"/>
    </source>
</evidence>
<name>A0A9P5JYV6_9AGAM</name>
<comment type="caution">
    <text evidence="11">The sequence shown here is derived from an EMBL/GenBank/DDBJ whole genome shotgun (WGS) entry which is preliminary data.</text>
</comment>
<evidence type="ECO:0000256" key="7">
    <source>
        <dbReference type="ARBA" id="ARBA00023002"/>
    </source>
</evidence>
<dbReference type="SUPFAM" id="SSF51730">
    <property type="entry name" value="FAD-linked oxidoreductase"/>
    <property type="match status" value="1"/>
</dbReference>
<organism evidence="11 12">
    <name type="scientific">Russula ochroleuca</name>
    <dbReference type="NCBI Taxonomy" id="152965"/>
    <lineage>
        <taxon>Eukaryota</taxon>
        <taxon>Fungi</taxon>
        <taxon>Dikarya</taxon>
        <taxon>Basidiomycota</taxon>
        <taxon>Agaricomycotina</taxon>
        <taxon>Agaricomycetes</taxon>
        <taxon>Russulales</taxon>
        <taxon>Russulaceae</taxon>
        <taxon>Russula</taxon>
    </lineage>
</organism>
<evidence type="ECO:0000256" key="6">
    <source>
        <dbReference type="ARBA" id="ARBA00022857"/>
    </source>
</evidence>
<comment type="similarity">
    <text evidence="3">Belongs to the methylenetetrahydrofolate reductase family.</text>
</comment>
<keyword evidence="7" id="KW-0560">Oxidoreductase</keyword>
<dbReference type="InterPro" id="IPR053806">
    <property type="entry name" value="MTHFR_C"/>
</dbReference>
<comment type="cofactor">
    <cofactor evidence="1">
        <name>FAD</name>
        <dbReference type="ChEBI" id="CHEBI:57692"/>
    </cofactor>
</comment>
<keyword evidence="12" id="KW-1185">Reference proteome</keyword>
<evidence type="ECO:0000256" key="5">
    <source>
        <dbReference type="ARBA" id="ARBA00022827"/>
    </source>
</evidence>
<dbReference type="GO" id="GO:0004489">
    <property type="term" value="F:methylenetetrahydrofolate reductase [NAD(P)H] activity"/>
    <property type="evidence" value="ECO:0007669"/>
    <property type="project" value="InterPro"/>
</dbReference>
<feature type="compositionally biased region" description="Polar residues" evidence="9">
    <location>
        <begin position="315"/>
        <end position="331"/>
    </location>
</feature>
<dbReference type="GO" id="GO:0071949">
    <property type="term" value="F:FAD binding"/>
    <property type="evidence" value="ECO:0007669"/>
    <property type="project" value="TreeGrafter"/>
</dbReference>